<name>A0A1M3L1E1_9BACT</name>
<protein>
    <recommendedName>
        <fullName evidence="6">NAD kinase</fullName>
        <ecNumber evidence="6">2.7.1.23</ecNumber>
    </recommendedName>
    <alternativeName>
        <fullName evidence="6">ATP-dependent NAD kinase</fullName>
    </alternativeName>
</protein>
<dbReference type="GO" id="GO:0005737">
    <property type="term" value="C:cytoplasm"/>
    <property type="evidence" value="ECO:0007669"/>
    <property type="project" value="UniProtKB-SubCell"/>
</dbReference>
<feature type="binding site" evidence="6">
    <location>
        <begin position="42"/>
        <end position="43"/>
    </location>
    <ligand>
        <name>NAD(+)</name>
        <dbReference type="ChEBI" id="CHEBI:57540"/>
    </ligand>
</feature>
<evidence type="ECO:0000256" key="4">
    <source>
        <dbReference type="ARBA" id="ARBA00023027"/>
    </source>
</evidence>
<dbReference type="GO" id="GO:0051287">
    <property type="term" value="F:NAD binding"/>
    <property type="evidence" value="ECO:0007669"/>
    <property type="project" value="UniProtKB-ARBA"/>
</dbReference>
<dbReference type="HAMAP" id="MF_00361">
    <property type="entry name" value="NAD_kinase"/>
    <property type="match status" value="1"/>
</dbReference>
<dbReference type="Pfam" id="PF01513">
    <property type="entry name" value="NAD_kinase"/>
    <property type="match status" value="1"/>
</dbReference>
<dbReference type="Gene3D" id="3.40.50.10330">
    <property type="entry name" value="Probable inorganic polyphosphate/atp-NAD kinase, domain 1"/>
    <property type="match status" value="1"/>
</dbReference>
<dbReference type="Pfam" id="PF20143">
    <property type="entry name" value="NAD_kinase_C"/>
    <property type="match status" value="1"/>
</dbReference>
<keyword evidence="6" id="KW-0547">Nucleotide-binding</keyword>
<comment type="subcellular location">
    <subcellularLocation>
        <location evidence="6">Cytoplasm</location>
    </subcellularLocation>
</comment>
<dbReference type="GO" id="GO:0046872">
    <property type="term" value="F:metal ion binding"/>
    <property type="evidence" value="ECO:0007669"/>
    <property type="project" value="UniProtKB-UniRule"/>
</dbReference>
<feature type="binding site" evidence="6">
    <location>
        <position position="211"/>
    </location>
    <ligand>
        <name>NAD(+)</name>
        <dbReference type="ChEBI" id="CHEBI:57540"/>
    </ligand>
</feature>
<evidence type="ECO:0000256" key="1">
    <source>
        <dbReference type="ARBA" id="ARBA00022679"/>
    </source>
</evidence>
<keyword evidence="6" id="KW-0963">Cytoplasm</keyword>
<dbReference type="EC" id="2.7.1.23" evidence="6"/>
<dbReference type="EMBL" id="MKVH01000015">
    <property type="protein sequence ID" value="OJX58769.1"/>
    <property type="molecule type" value="Genomic_DNA"/>
</dbReference>
<sequence>MEVYIDESLAAVFPPETTSRCEIVSPLEFEKFSDMVISFGGDGTLLAAARLLIGSDVPIMGVNVGKLGFLAEFPVSALDEAIMDVIKGNYRIVDRTTLQTRVNGKDVHALNEILVEKASSSKMISIRAFVNEHHVADYRADGVIVTTPTGSTAYSLSAGGPIIAPSARAFCLTPVSPHTLTLRPLIVQDTSEIRFELPFDGMEANLVADGQIITTVTKGDVVTITKSDHLVKLVKRADSTYYDLLREKLLWSADATRK</sequence>
<dbReference type="STRING" id="1895771.BGO89_05400"/>
<comment type="caution">
    <text evidence="7">The sequence shown here is derived from an EMBL/GenBank/DDBJ whole genome shotgun (WGS) entry which is preliminary data.</text>
</comment>
<keyword evidence="6" id="KW-0067">ATP-binding</keyword>
<feature type="active site" description="Proton acceptor" evidence="6">
    <location>
        <position position="42"/>
    </location>
</feature>
<proteinExistence type="inferred from homology"/>
<dbReference type="InterPro" id="IPR002504">
    <property type="entry name" value="NADK"/>
</dbReference>
<dbReference type="GO" id="GO:0003951">
    <property type="term" value="F:NAD+ kinase activity"/>
    <property type="evidence" value="ECO:0007669"/>
    <property type="project" value="UniProtKB-UniRule"/>
</dbReference>
<comment type="caution">
    <text evidence="6">Lacks conserved residue(s) required for the propagation of feature annotation.</text>
</comment>
<keyword evidence="1 6" id="KW-0808">Transferase</keyword>
<dbReference type="Proteomes" id="UP000184233">
    <property type="component" value="Unassembled WGS sequence"/>
</dbReference>
<evidence type="ECO:0000256" key="2">
    <source>
        <dbReference type="ARBA" id="ARBA00022777"/>
    </source>
</evidence>
<evidence type="ECO:0000256" key="5">
    <source>
        <dbReference type="ARBA" id="ARBA00047925"/>
    </source>
</evidence>
<evidence type="ECO:0000256" key="6">
    <source>
        <dbReference type="HAMAP-Rule" id="MF_00361"/>
    </source>
</evidence>
<keyword evidence="4 6" id="KW-0520">NAD</keyword>
<dbReference type="GO" id="GO:0019674">
    <property type="term" value="P:NAD+ metabolic process"/>
    <property type="evidence" value="ECO:0007669"/>
    <property type="project" value="InterPro"/>
</dbReference>
<dbReference type="InterPro" id="IPR017437">
    <property type="entry name" value="ATP-NAD_kinase_PpnK-typ_C"/>
</dbReference>
<dbReference type="InterPro" id="IPR016064">
    <property type="entry name" value="NAD/diacylglycerol_kinase_sf"/>
</dbReference>
<dbReference type="PANTHER" id="PTHR20275">
    <property type="entry name" value="NAD KINASE"/>
    <property type="match status" value="1"/>
</dbReference>
<feature type="binding site" evidence="6">
    <location>
        <begin position="152"/>
        <end position="157"/>
    </location>
    <ligand>
        <name>NAD(+)</name>
        <dbReference type="ChEBI" id="CHEBI:57540"/>
    </ligand>
</feature>
<reference evidence="7 8" key="1">
    <citation type="submission" date="2016-09" db="EMBL/GenBank/DDBJ databases">
        <title>Genome-resolved meta-omics ties microbial dynamics to process performance in biotechnology for thiocyanate degradation.</title>
        <authorList>
            <person name="Kantor R.S."/>
            <person name="Huddy R.J."/>
            <person name="Iyer R."/>
            <person name="Thomas B.C."/>
            <person name="Brown C.T."/>
            <person name="Anantharaman K."/>
            <person name="Tringe S."/>
            <person name="Hettich R.L."/>
            <person name="Harrison S.T."/>
            <person name="Banfield J.F."/>
        </authorList>
    </citation>
    <scope>NUCLEOTIDE SEQUENCE [LARGE SCALE GENOMIC DNA]</scope>
    <source>
        <strain evidence="7">59-99</strain>
    </source>
</reference>
<comment type="catalytic activity">
    <reaction evidence="5 6">
        <text>NAD(+) + ATP = ADP + NADP(+) + H(+)</text>
        <dbReference type="Rhea" id="RHEA:18629"/>
        <dbReference type="ChEBI" id="CHEBI:15378"/>
        <dbReference type="ChEBI" id="CHEBI:30616"/>
        <dbReference type="ChEBI" id="CHEBI:57540"/>
        <dbReference type="ChEBI" id="CHEBI:58349"/>
        <dbReference type="ChEBI" id="CHEBI:456216"/>
        <dbReference type="EC" id="2.7.1.23"/>
    </reaction>
</comment>
<evidence type="ECO:0000256" key="3">
    <source>
        <dbReference type="ARBA" id="ARBA00022857"/>
    </source>
</evidence>
<feature type="binding site" evidence="6">
    <location>
        <position position="122"/>
    </location>
    <ligand>
        <name>NAD(+)</name>
        <dbReference type="ChEBI" id="CHEBI:57540"/>
    </ligand>
</feature>
<dbReference type="GO" id="GO:0006741">
    <property type="term" value="P:NADP+ biosynthetic process"/>
    <property type="evidence" value="ECO:0007669"/>
    <property type="project" value="UniProtKB-UniRule"/>
</dbReference>
<comment type="similarity">
    <text evidence="6">Belongs to the NAD kinase family.</text>
</comment>
<evidence type="ECO:0000313" key="8">
    <source>
        <dbReference type="Proteomes" id="UP000184233"/>
    </source>
</evidence>
<dbReference type="SUPFAM" id="SSF111331">
    <property type="entry name" value="NAD kinase/diacylglycerol kinase-like"/>
    <property type="match status" value="1"/>
</dbReference>
<comment type="cofactor">
    <cofactor evidence="6">
        <name>a divalent metal cation</name>
        <dbReference type="ChEBI" id="CHEBI:60240"/>
    </cofactor>
</comment>
<dbReference type="Gene3D" id="2.60.200.30">
    <property type="entry name" value="Probable inorganic polyphosphate/atp-NAD kinase, domain 2"/>
    <property type="match status" value="1"/>
</dbReference>
<dbReference type="AlphaFoldDB" id="A0A1M3L1E1"/>
<keyword evidence="2 6" id="KW-0418">Kinase</keyword>
<dbReference type="PANTHER" id="PTHR20275:SF0">
    <property type="entry name" value="NAD KINASE"/>
    <property type="match status" value="1"/>
</dbReference>
<evidence type="ECO:0000313" key="7">
    <source>
        <dbReference type="EMBL" id="OJX58769.1"/>
    </source>
</evidence>
<feature type="binding site" evidence="6">
    <location>
        <begin position="111"/>
        <end position="112"/>
    </location>
    <ligand>
        <name>NAD(+)</name>
        <dbReference type="ChEBI" id="CHEBI:57540"/>
    </ligand>
</feature>
<gene>
    <name evidence="6" type="primary">nadK</name>
    <name evidence="7" type="ORF">BGO89_05400</name>
</gene>
<feature type="binding site" evidence="6">
    <location>
        <position position="139"/>
    </location>
    <ligand>
        <name>NAD(+)</name>
        <dbReference type="ChEBI" id="CHEBI:57540"/>
    </ligand>
</feature>
<feature type="binding site" evidence="6">
    <location>
        <position position="141"/>
    </location>
    <ligand>
        <name>NAD(+)</name>
        <dbReference type="ChEBI" id="CHEBI:57540"/>
    </ligand>
</feature>
<keyword evidence="3 6" id="KW-0521">NADP</keyword>
<dbReference type="GO" id="GO:0005524">
    <property type="term" value="F:ATP binding"/>
    <property type="evidence" value="ECO:0007669"/>
    <property type="project" value="UniProtKB-KW"/>
</dbReference>
<comment type="function">
    <text evidence="6">Involved in the regulation of the intracellular balance of NAD and NADP, and is a key enzyme in the biosynthesis of NADP. Catalyzes specifically the phosphorylation on 2'-hydroxyl of the adenosine moiety of NAD to yield NADP.</text>
</comment>
<organism evidence="7 8">
    <name type="scientific">Candidatus Kapaibacterium thiocyanatum</name>
    <dbReference type="NCBI Taxonomy" id="1895771"/>
    <lineage>
        <taxon>Bacteria</taxon>
        <taxon>Pseudomonadati</taxon>
        <taxon>Candidatus Kapaibacteriota</taxon>
        <taxon>Candidatus Kapaibacteriia</taxon>
        <taxon>Candidatus Kapaibacteriales</taxon>
        <taxon>Candidatus Kapaibacteriaceae</taxon>
        <taxon>Candidatus Kapaibacterium</taxon>
    </lineage>
</organism>
<dbReference type="InterPro" id="IPR017438">
    <property type="entry name" value="ATP-NAD_kinase_N"/>
</dbReference>
<accession>A0A1M3L1E1</accession>